<dbReference type="InterPro" id="IPR001623">
    <property type="entry name" value="DnaJ_domain"/>
</dbReference>
<dbReference type="Gene3D" id="1.10.287.110">
    <property type="entry name" value="DnaJ domain"/>
    <property type="match status" value="1"/>
</dbReference>
<dbReference type="PANTHER" id="PTHR44144">
    <property type="entry name" value="DNAJ HOMOLOG SUBFAMILY C MEMBER 9"/>
    <property type="match status" value="1"/>
</dbReference>
<sequence length="258" mass="30476">MGLLDECEKLFETRDLYELLSVAKESSETEIKRAYRKLSLRVHPDRCQDDTETATKKFQVLSKASKLLLDKESREIYDREGTVDEGGELNEENLKNWTQYWKTLFHFTVDDLKKFEDSYKFSEEEVSDLKTIYVECEGDMDLIFEKQICCTIEDEPRFREILLQAIKADEVPSFDKFVKESKAKRNRRKRKFEKEAQEVKESMNDLGIDNESDLKQLILQRQSNREQQMGNFFDQLEAKYAKPTKGKKSSTRGKKNKK</sequence>
<organism evidence="4">
    <name type="scientific">Phallusia mammillata</name>
    <dbReference type="NCBI Taxonomy" id="59560"/>
    <lineage>
        <taxon>Eukaryota</taxon>
        <taxon>Metazoa</taxon>
        <taxon>Chordata</taxon>
        <taxon>Tunicata</taxon>
        <taxon>Ascidiacea</taxon>
        <taxon>Phlebobranchia</taxon>
        <taxon>Ascidiidae</taxon>
        <taxon>Phallusia</taxon>
    </lineage>
</organism>
<dbReference type="InterPro" id="IPR052594">
    <property type="entry name" value="J_domain-containing_protein"/>
</dbReference>
<evidence type="ECO:0000256" key="1">
    <source>
        <dbReference type="SAM" id="Coils"/>
    </source>
</evidence>
<dbReference type="InterPro" id="IPR036869">
    <property type="entry name" value="J_dom_sf"/>
</dbReference>
<evidence type="ECO:0000313" key="4">
    <source>
        <dbReference type="EMBL" id="CAB3239115.1"/>
    </source>
</evidence>
<reference evidence="4" key="1">
    <citation type="submission" date="2020-04" db="EMBL/GenBank/DDBJ databases">
        <authorList>
            <person name="Neveu A P."/>
        </authorList>
    </citation>
    <scope>NUCLEOTIDE SEQUENCE</scope>
    <source>
        <tissue evidence="4">Whole embryo</tissue>
    </source>
</reference>
<dbReference type="PANTHER" id="PTHR44144:SF1">
    <property type="entry name" value="DNAJ HOMOLOG SUBFAMILY C MEMBER 9"/>
    <property type="match status" value="1"/>
</dbReference>
<dbReference type="SMART" id="SM00271">
    <property type="entry name" value="DnaJ"/>
    <property type="match status" value="1"/>
</dbReference>
<accession>A0A6F9DAM7</accession>
<protein>
    <submittedName>
        <fullName evidence="4">DnaJ homolog subfamily C member 9-like</fullName>
    </submittedName>
</protein>
<dbReference type="Pfam" id="PF00226">
    <property type="entry name" value="DnaJ"/>
    <property type="match status" value="1"/>
</dbReference>
<evidence type="ECO:0000256" key="2">
    <source>
        <dbReference type="SAM" id="MobiDB-lite"/>
    </source>
</evidence>
<dbReference type="SUPFAM" id="SSF46565">
    <property type="entry name" value="Chaperone J-domain"/>
    <property type="match status" value="1"/>
</dbReference>
<feature type="domain" description="J" evidence="3">
    <location>
        <begin position="15"/>
        <end position="81"/>
    </location>
</feature>
<dbReference type="PROSITE" id="PS50076">
    <property type="entry name" value="DNAJ_2"/>
    <property type="match status" value="1"/>
</dbReference>
<proteinExistence type="evidence at transcript level"/>
<gene>
    <name evidence="4" type="primary">Dnajc9</name>
</gene>
<dbReference type="Pfam" id="PF23302">
    <property type="entry name" value="HTH_DNAJC9"/>
    <property type="match status" value="1"/>
</dbReference>
<feature type="coiled-coil region" evidence="1">
    <location>
        <begin position="182"/>
        <end position="209"/>
    </location>
</feature>
<dbReference type="AlphaFoldDB" id="A0A6F9DAM7"/>
<name>A0A6F9DAM7_9ASCI</name>
<dbReference type="PRINTS" id="PR00625">
    <property type="entry name" value="JDOMAIN"/>
</dbReference>
<keyword evidence="1" id="KW-0175">Coiled coil</keyword>
<dbReference type="InterPro" id="IPR056453">
    <property type="entry name" value="HTH_DNAJC9"/>
</dbReference>
<evidence type="ECO:0000259" key="3">
    <source>
        <dbReference type="PROSITE" id="PS50076"/>
    </source>
</evidence>
<dbReference type="GO" id="GO:0031072">
    <property type="term" value="F:heat shock protein binding"/>
    <property type="evidence" value="ECO:0007669"/>
    <property type="project" value="TreeGrafter"/>
</dbReference>
<dbReference type="EMBL" id="LR784605">
    <property type="protein sequence ID" value="CAB3239115.1"/>
    <property type="molecule type" value="mRNA"/>
</dbReference>
<feature type="compositionally biased region" description="Basic residues" evidence="2">
    <location>
        <begin position="242"/>
        <end position="258"/>
    </location>
</feature>
<feature type="region of interest" description="Disordered" evidence="2">
    <location>
        <begin position="230"/>
        <end position="258"/>
    </location>
</feature>
<dbReference type="CDD" id="cd06257">
    <property type="entry name" value="DnaJ"/>
    <property type="match status" value="1"/>
</dbReference>
<dbReference type="GO" id="GO:0005737">
    <property type="term" value="C:cytoplasm"/>
    <property type="evidence" value="ECO:0007669"/>
    <property type="project" value="TreeGrafter"/>
</dbReference>
<dbReference type="GO" id="GO:0005634">
    <property type="term" value="C:nucleus"/>
    <property type="evidence" value="ECO:0007669"/>
    <property type="project" value="TreeGrafter"/>
</dbReference>